<feature type="compositionally biased region" description="Basic and acidic residues" evidence="4">
    <location>
        <begin position="13"/>
        <end position="26"/>
    </location>
</feature>
<dbReference type="STRING" id="4565.A0A3B6MTR4"/>
<feature type="region of interest" description="Disordered" evidence="4">
    <location>
        <begin position="1"/>
        <end position="51"/>
    </location>
</feature>
<reference evidence="5" key="2">
    <citation type="submission" date="2018-10" db="UniProtKB">
        <authorList>
            <consortium name="EnsemblPlants"/>
        </authorList>
    </citation>
    <scope>IDENTIFICATION</scope>
</reference>
<organism evidence="5">
    <name type="scientific">Triticum aestivum</name>
    <name type="common">Wheat</name>
    <dbReference type="NCBI Taxonomy" id="4565"/>
    <lineage>
        <taxon>Eukaryota</taxon>
        <taxon>Viridiplantae</taxon>
        <taxon>Streptophyta</taxon>
        <taxon>Embryophyta</taxon>
        <taxon>Tracheophyta</taxon>
        <taxon>Spermatophyta</taxon>
        <taxon>Magnoliopsida</taxon>
        <taxon>Liliopsida</taxon>
        <taxon>Poales</taxon>
        <taxon>Poaceae</taxon>
        <taxon>BOP clade</taxon>
        <taxon>Pooideae</taxon>
        <taxon>Triticodae</taxon>
        <taxon>Triticeae</taxon>
        <taxon>Triticinae</taxon>
        <taxon>Triticum</taxon>
    </lineage>
</organism>
<keyword evidence="1" id="KW-0677">Repeat</keyword>
<feature type="repeat" description="PPR" evidence="3">
    <location>
        <begin position="207"/>
        <end position="237"/>
    </location>
</feature>
<keyword evidence="2" id="KW-0809">Transit peptide</keyword>
<feature type="repeat" description="PPR" evidence="3">
    <location>
        <begin position="269"/>
        <end position="303"/>
    </location>
</feature>
<dbReference type="RefSeq" id="XP_044397624.1">
    <property type="nucleotide sequence ID" value="XM_044541689.1"/>
</dbReference>
<protein>
    <recommendedName>
        <fullName evidence="7">Pentacotripeptide-repeat region of PRORP domain-containing protein</fullName>
    </recommendedName>
</protein>
<dbReference type="InterPro" id="IPR046960">
    <property type="entry name" value="PPR_At4g14850-like_plant"/>
</dbReference>
<evidence type="ECO:0000313" key="6">
    <source>
        <dbReference type="Proteomes" id="UP000019116"/>
    </source>
</evidence>
<accession>A0A3B6MTR4</accession>
<dbReference type="EnsemblPlants" id="TraesCS5D02G237700.1">
    <property type="protein sequence ID" value="TraesCS5D02G237700.1.cds1"/>
    <property type="gene ID" value="TraesCS5D02G237700"/>
</dbReference>
<dbReference type="PROSITE" id="PS51375">
    <property type="entry name" value="PPR"/>
    <property type="match status" value="4"/>
</dbReference>
<feature type="repeat" description="PPR" evidence="3">
    <location>
        <begin position="238"/>
        <end position="268"/>
    </location>
</feature>
<feature type="repeat" description="PPR" evidence="3">
    <location>
        <begin position="371"/>
        <end position="401"/>
    </location>
</feature>
<gene>
    <name evidence="5" type="primary">LOC123121675</name>
</gene>
<dbReference type="SMR" id="A0A3B6MTR4"/>
<dbReference type="Gramene" id="TraesCAD_scaffold_060677_01G000500.1">
    <property type="protein sequence ID" value="TraesCAD_scaffold_060677_01G000500.1"/>
    <property type="gene ID" value="TraesCAD_scaffold_060677_01G000500"/>
</dbReference>
<dbReference type="Gene3D" id="1.25.40.10">
    <property type="entry name" value="Tetratricopeptide repeat domain"/>
    <property type="match status" value="2"/>
</dbReference>
<dbReference type="FunFam" id="1.25.40.10:FF:002558">
    <property type="entry name" value="Pentatricopeptide repeat-containing protein chloroplastic"/>
    <property type="match status" value="1"/>
</dbReference>
<evidence type="ECO:0000256" key="1">
    <source>
        <dbReference type="ARBA" id="ARBA00022737"/>
    </source>
</evidence>
<dbReference type="NCBIfam" id="TIGR00756">
    <property type="entry name" value="PPR"/>
    <property type="match status" value="4"/>
</dbReference>
<evidence type="ECO:0000256" key="2">
    <source>
        <dbReference type="ARBA" id="ARBA00022946"/>
    </source>
</evidence>
<evidence type="ECO:0000256" key="4">
    <source>
        <dbReference type="SAM" id="MobiDB-lite"/>
    </source>
</evidence>
<dbReference type="GeneID" id="123121675"/>
<dbReference type="OrthoDB" id="736185at2759"/>
<feature type="compositionally biased region" description="Pro residues" evidence="4">
    <location>
        <begin position="36"/>
        <end position="51"/>
    </location>
</feature>
<evidence type="ECO:0000313" key="5">
    <source>
        <dbReference type="EnsemblPlants" id="TraesCS5D02G237700.1.cds1"/>
    </source>
</evidence>
<dbReference type="Pfam" id="PF01535">
    <property type="entry name" value="PPR"/>
    <property type="match status" value="6"/>
</dbReference>
<dbReference type="PANTHER" id="PTHR47926:SF526">
    <property type="entry name" value="PENTACOTRIPEPTIDE-REPEAT REGION OF PRORP DOMAIN-CONTAINING PROTEIN"/>
    <property type="match status" value="1"/>
</dbReference>
<sequence>MGSKSKLRQKTIPAEKQETRHAEAEPKPTMSSQAPRRPPPPRLPPNLPPHVPYSRALQQRLYLLAQHAGRRRLHPAGATSLRALDQLHAQLLLNGFHRKRFLLAKLISLAAAAADLPRAEALFLSSSSSSSSPTLANLLLRAAAASRARPRQLLSLFSRLVGRHGFRPNAFSFSTLFAALSGAGAVAAPHGGALHASALAGGFAPSSSHVMTSLLDMYGAAGQLVDARKVFDEMRDRTAAAWNCMLSAYVRCREVDVALRFFGEMPGRDAVAWTTVIAGCASAGRAAEAVDLFWSMRKARVKDDSVTMVALLTACAELGDLRLGRWVHARVDQEGHLQRTVSLDNALIHMYVKCGAVEDAHRMFLGMPRRSTISWTTMISGLAVHGRAEEALELFNRMEERPDGTTLLAVLSACSHSGKVGDGRQYFESMERVYGIAPEIQHYGCMVDMLCRSRRLHEALELAEAMPLQSNEAVWGALLSGCKREDNLELAAKVIDRLTELQPDRAAGHLVLLSNMYAGVGQWEQARIVRERVAALHAGKPAGGSWVNQNETSMLVA</sequence>
<name>A0A3B6MTR4_WHEAT</name>
<dbReference type="Gramene" id="TraesCS5D02G237700.1">
    <property type="protein sequence ID" value="TraesCS5D02G237700.1.cds1"/>
    <property type="gene ID" value="TraesCS5D02G237700"/>
</dbReference>
<dbReference type="Gramene" id="TraesPARA_EIv1.0_1820020.1">
    <property type="protein sequence ID" value="TraesPARA_EIv1.0_1820020.1.CDS1"/>
    <property type="gene ID" value="TraesPARA_EIv1.0_1820020"/>
</dbReference>
<dbReference type="GO" id="GO:0003723">
    <property type="term" value="F:RNA binding"/>
    <property type="evidence" value="ECO:0007669"/>
    <property type="project" value="InterPro"/>
</dbReference>
<evidence type="ECO:0008006" key="7">
    <source>
        <dbReference type="Google" id="ProtNLM"/>
    </source>
</evidence>
<dbReference type="AlphaFoldDB" id="A0A3B6MTR4"/>
<proteinExistence type="predicted"/>
<dbReference type="Pfam" id="PF20431">
    <property type="entry name" value="E_motif"/>
    <property type="match status" value="1"/>
</dbReference>
<dbReference type="InterPro" id="IPR011990">
    <property type="entry name" value="TPR-like_helical_dom_sf"/>
</dbReference>
<dbReference type="Gramene" id="TraesROB_scaffold_056637_01G000400.1">
    <property type="protein sequence ID" value="TraesROB_scaffold_056637_01G000400.1"/>
    <property type="gene ID" value="TraesROB_scaffold_056637_01G000400"/>
</dbReference>
<reference evidence="5" key="1">
    <citation type="submission" date="2018-08" db="EMBL/GenBank/DDBJ databases">
        <authorList>
            <person name="Rossello M."/>
        </authorList>
    </citation>
    <scope>NUCLEOTIDE SEQUENCE [LARGE SCALE GENOMIC DNA]</scope>
    <source>
        <strain evidence="5">cv. Chinese Spring</strain>
    </source>
</reference>
<dbReference type="FunFam" id="1.25.40.10:FF:000348">
    <property type="entry name" value="Pentatricopeptide repeat-containing protein chloroplastic"/>
    <property type="match status" value="1"/>
</dbReference>
<dbReference type="Gramene" id="TraesWEE_scaffold_055448_01G000400.1">
    <property type="protein sequence ID" value="TraesWEE_scaffold_055448_01G000400.1"/>
    <property type="gene ID" value="TraesWEE_scaffold_055448_01G000400"/>
</dbReference>
<dbReference type="Proteomes" id="UP000019116">
    <property type="component" value="Chromosome 5D"/>
</dbReference>
<dbReference type="InterPro" id="IPR002885">
    <property type="entry name" value="PPR_rpt"/>
</dbReference>
<dbReference type="InterPro" id="IPR046848">
    <property type="entry name" value="E_motif"/>
</dbReference>
<dbReference type="OMA" id="MGVKKPP"/>
<dbReference type="Pfam" id="PF13041">
    <property type="entry name" value="PPR_2"/>
    <property type="match status" value="1"/>
</dbReference>
<dbReference type="Gramene" id="TraesCS5D03G0551000.1">
    <property type="protein sequence ID" value="TraesCS5D03G0551000.1.CDS1"/>
    <property type="gene ID" value="TraesCS5D03G0551000"/>
</dbReference>
<keyword evidence="6" id="KW-1185">Reference proteome</keyword>
<dbReference type="Gramene" id="TraesCLE_scaffold_058503_01G000500.1">
    <property type="protein sequence ID" value="TraesCLE_scaffold_058503_01G000500.1"/>
    <property type="gene ID" value="TraesCLE_scaffold_058503_01G000500"/>
</dbReference>
<dbReference type="PANTHER" id="PTHR47926">
    <property type="entry name" value="PENTATRICOPEPTIDE REPEAT-CONTAINING PROTEIN"/>
    <property type="match status" value="1"/>
</dbReference>
<dbReference type="RefSeq" id="XP_044397623.1">
    <property type="nucleotide sequence ID" value="XM_044541688.1"/>
</dbReference>
<evidence type="ECO:0000256" key="3">
    <source>
        <dbReference type="PROSITE-ProRule" id="PRU00708"/>
    </source>
</evidence>
<dbReference type="PaxDb" id="4565-Traes_5DL_68B1E285B.1"/>
<dbReference type="GO" id="GO:0009451">
    <property type="term" value="P:RNA modification"/>
    <property type="evidence" value="ECO:0007669"/>
    <property type="project" value="InterPro"/>
</dbReference>